<dbReference type="EMBL" id="JARJCW010000046">
    <property type="protein sequence ID" value="KAJ7204845.1"/>
    <property type="molecule type" value="Genomic_DNA"/>
</dbReference>
<comment type="caution">
    <text evidence="1">The sequence shown here is derived from an EMBL/GenBank/DDBJ whole genome shotgun (WGS) entry which is preliminary data.</text>
</comment>
<evidence type="ECO:0000313" key="2">
    <source>
        <dbReference type="Proteomes" id="UP001219525"/>
    </source>
</evidence>
<sequence length="270" mass="31029">MYNESLGHPLQAVDTPLLPTLAQSTVMDAFFMHALLWCGDRYKETLTLPHNVPQENHFDTALERYNQLMAGTGQPHYTHACLDCLKFLRDECGNLKSICAGTTDGVTIGQWTSLLFQVEIILDCEQATEPDFIMCAIPAHRAEEEKMQQHIAGWIKAMYREHLTANEKAVNRRRKKHKSPLLSGSRRHVHLPTMNTFSFYVLALLWLDQLSLRLKDLPPSIYNFFLDKMISIRNAQLVGNLERKGKQPFLQSLKAVKEEWIKMHPEESIV</sequence>
<protein>
    <submittedName>
        <fullName evidence="1">Uncharacterized protein</fullName>
    </submittedName>
</protein>
<evidence type="ECO:0000313" key="1">
    <source>
        <dbReference type="EMBL" id="KAJ7204845.1"/>
    </source>
</evidence>
<dbReference type="Proteomes" id="UP001219525">
    <property type="component" value="Unassembled WGS sequence"/>
</dbReference>
<organism evidence="1 2">
    <name type="scientific">Mycena pura</name>
    <dbReference type="NCBI Taxonomy" id="153505"/>
    <lineage>
        <taxon>Eukaryota</taxon>
        <taxon>Fungi</taxon>
        <taxon>Dikarya</taxon>
        <taxon>Basidiomycota</taxon>
        <taxon>Agaricomycotina</taxon>
        <taxon>Agaricomycetes</taxon>
        <taxon>Agaricomycetidae</taxon>
        <taxon>Agaricales</taxon>
        <taxon>Marasmiineae</taxon>
        <taxon>Mycenaceae</taxon>
        <taxon>Mycena</taxon>
    </lineage>
</organism>
<proteinExistence type="predicted"/>
<reference evidence="1" key="1">
    <citation type="submission" date="2023-03" db="EMBL/GenBank/DDBJ databases">
        <title>Massive genome expansion in bonnet fungi (Mycena s.s.) driven by repeated elements and novel gene families across ecological guilds.</title>
        <authorList>
            <consortium name="Lawrence Berkeley National Laboratory"/>
            <person name="Harder C.B."/>
            <person name="Miyauchi S."/>
            <person name="Viragh M."/>
            <person name="Kuo A."/>
            <person name="Thoen E."/>
            <person name="Andreopoulos B."/>
            <person name="Lu D."/>
            <person name="Skrede I."/>
            <person name="Drula E."/>
            <person name="Henrissat B."/>
            <person name="Morin E."/>
            <person name="Kohler A."/>
            <person name="Barry K."/>
            <person name="LaButti K."/>
            <person name="Morin E."/>
            <person name="Salamov A."/>
            <person name="Lipzen A."/>
            <person name="Mereny Z."/>
            <person name="Hegedus B."/>
            <person name="Baldrian P."/>
            <person name="Stursova M."/>
            <person name="Weitz H."/>
            <person name="Taylor A."/>
            <person name="Grigoriev I.V."/>
            <person name="Nagy L.G."/>
            <person name="Martin F."/>
            <person name="Kauserud H."/>
        </authorList>
    </citation>
    <scope>NUCLEOTIDE SEQUENCE</scope>
    <source>
        <strain evidence="1">9144</strain>
    </source>
</reference>
<dbReference type="AlphaFoldDB" id="A0AAD6V9R0"/>
<gene>
    <name evidence="1" type="ORF">GGX14DRAFT_398172</name>
</gene>
<accession>A0AAD6V9R0</accession>
<name>A0AAD6V9R0_9AGAR</name>
<keyword evidence="2" id="KW-1185">Reference proteome</keyword>